<keyword evidence="2" id="KW-1185">Reference proteome</keyword>
<evidence type="ECO:0000313" key="2">
    <source>
        <dbReference type="Proteomes" id="UP001607302"/>
    </source>
</evidence>
<reference evidence="1 2" key="1">
    <citation type="journal article" date="2024" name="Ann. Entomol. Soc. Am.">
        <title>Genomic analyses of the southern and eastern yellowjacket wasps (Hymenoptera: Vespidae) reveal evolutionary signatures of social life.</title>
        <authorList>
            <person name="Catto M.A."/>
            <person name="Caine P.B."/>
            <person name="Orr S.E."/>
            <person name="Hunt B.G."/>
            <person name="Goodisman M.A.D."/>
        </authorList>
    </citation>
    <scope>NUCLEOTIDE SEQUENCE [LARGE SCALE GENOMIC DNA]</scope>
    <source>
        <strain evidence="1">233</strain>
        <tissue evidence="1">Head and thorax</tissue>
    </source>
</reference>
<gene>
    <name evidence="1" type="ORF">V1478_008548</name>
</gene>
<dbReference type="EMBL" id="JAUDFV010000139">
    <property type="protein sequence ID" value="KAL2724035.1"/>
    <property type="molecule type" value="Genomic_DNA"/>
</dbReference>
<dbReference type="AlphaFoldDB" id="A0ABD2AU70"/>
<accession>A0ABD2AU70</accession>
<sequence length="110" mass="12187">MFTEIVCQEKKNADVHVVKNDGEKRVNGGGKERYKPRIPEAPIPTVWNSSYFASPDLAPFPDSIESLKLCMSCRVGQEPPHVRTTLLKGSVRIVALVALPTKPIVLAFRT</sequence>
<evidence type="ECO:0000313" key="1">
    <source>
        <dbReference type="EMBL" id="KAL2724035.1"/>
    </source>
</evidence>
<proteinExistence type="predicted"/>
<comment type="caution">
    <text evidence="1">The sequence shown here is derived from an EMBL/GenBank/DDBJ whole genome shotgun (WGS) entry which is preliminary data.</text>
</comment>
<name>A0ABD2AU70_VESSQ</name>
<protein>
    <submittedName>
        <fullName evidence="1">Uncharacterized protein</fullName>
    </submittedName>
</protein>
<organism evidence="1 2">
    <name type="scientific">Vespula squamosa</name>
    <name type="common">Southern yellow jacket</name>
    <name type="synonym">Wasp</name>
    <dbReference type="NCBI Taxonomy" id="30214"/>
    <lineage>
        <taxon>Eukaryota</taxon>
        <taxon>Metazoa</taxon>
        <taxon>Ecdysozoa</taxon>
        <taxon>Arthropoda</taxon>
        <taxon>Hexapoda</taxon>
        <taxon>Insecta</taxon>
        <taxon>Pterygota</taxon>
        <taxon>Neoptera</taxon>
        <taxon>Endopterygota</taxon>
        <taxon>Hymenoptera</taxon>
        <taxon>Apocrita</taxon>
        <taxon>Aculeata</taxon>
        <taxon>Vespoidea</taxon>
        <taxon>Vespidae</taxon>
        <taxon>Vespinae</taxon>
        <taxon>Vespula</taxon>
    </lineage>
</organism>
<dbReference type="Proteomes" id="UP001607302">
    <property type="component" value="Unassembled WGS sequence"/>
</dbReference>